<dbReference type="AlphaFoldDB" id="A0A1G9PM17"/>
<dbReference type="EMBL" id="FNHH01000004">
    <property type="protein sequence ID" value="SDL99868.1"/>
    <property type="molecule type" value="Genomic_DNA"/>
</dbReference>
<proteinExistence type="predicted"/>
<name>A0A1G9PM17_9SPHI</name>
<gene>
    <name evidence="1" type="ORF">SAMN05421813_104192</name>
</gene>
<organism evidence="1 2">
    <name type="scientific">Daejeonella rubra</name>
    <dbReference type="NCBI Taxonomy" id="990371"/>
    <lineage>
        <taxon>Bacteria</taxon>
        <taxon>Pseudomonadati</taxon>
        <taxon>Bacteroidota</taxon>
        <taxon>Sphingobacteriia</taxon>
        <taxon>Sphingobacteriales</taxon>
        <taxon>Sphingobacteriaceae</taxon>
        <taxon>Daejeonella</taxon>
    </lineage>
</organism>
<protein>
    <submittedName>
        <fullName evidence="1">Uncharacterized protein</fullName>
    </submittedName>
</protein>
<keyword evidence="2" id="KW-1185">Reference proteome</keyword>
<dbReference type="STRING" id="990371.SAMN05421813_104192"/>
<accession>A0A1G9PM17</accession>
<evidence type="ECO:0000313" key="2">
    <source>
        <dbReference type="Proteomes" id="UP000199226"/>
    </source>
</evidence>
<sequence length="30" mass="3555">MTLIRPISPIWVGMTDFVRYKYKLALIIDT</sequence>
<evidence type="ECO:0000313" key="1">
    <source>
        <dbReference type="EMBL" id="SDL99868.1"/>
    </source>
</evidence>
<reference evidence="2" key="1">
    <citation type="submission" date="2016-10" db="EMBL/GenBank/DDBJ databases">
        <authorList>
            <person name="Varghese N."/>
            <person name="Submissions S."/>
        </authorList>
    </citation>
    <scope>NUCLEOTIDE SEQUENCE [LARGE SCALE GENOMIC DNA]</scope>
    <source>
        <strain evidence="2">DSM 24536</strain>
    </source>
</reference>
<dbReference type="Proteomes" id="UP000199226">
    <property type="component" value="Unassembled WGS sequence"/>
</dbReference>